<dbReference type="EMBL" id="QPKB01001341">
    <property type="protein sequence ID" value="RWR98302.1"/>
    <property type="molecule type" value="Genomic_DNA"/>
</dbReference>
<comment type="caution">
    <text evidence="10">The sequence shown here is derived from an EMBL/GenBank/DDBJ whole genome shotgun (WGS) entry which is preliminary data.</text>
</comment>
<evidence type="ECO:0000256" key="6">
    <source>
        <dbReference type="ARBA" id="ARBA00023136"/>
    </source>
</evidence>
<feature type="transmembrane region" description="Helical" evidence="7">
    <location>
        <begin position="35"/>
        <end position="56"/>
    </location>
</feature>
<dbReference type="STRING" id="337451.A0A3S3NFI8"/>
<feature type="domain" description="ABC-2 type transporter transmembrane" evidence="9">
    <location>
        <begin position="30"/>
        <end position="120"/>
    </location>
</feature>
<keyword evidence="11" id="KW-1185">Reference proteome</keyword>
<reference evidence="10 11" key="1">
    <citation type="journal article" date="2019" name="Nat. Plants">
        <title>Stout camphor tree genome fills gaps in understanding of flowering plant genome evolution.</title>
        <authorList>
            <person name="Chaw S.M."/>
            <person name="Liu Y.C."/>
            <person name="Wu Y.W."/>
            <person name="Wang H.Y."/>
            <person name="Lin C.I."/>
            <person name="Wu C.S."/>
            <person name="Ke H.M."/>
            <person name="Chang L.Y."/>
            <person name="Hsu C.Y."/>
            <person name="Yang H.T."/>
            <person name="Sudianto E."/>
            <person name="Hsu M.H."/>
            <person name="Wu K.P."/>
            <person name="Wang L.N."/>
            <person name="Leebens-Mack J.H."/>
            <person name="Tsai I.J."/>
        </authorList>
    </citation>
    <scope>NUCLEOTIDE SEQUENCE [LARGE SCALE GENOMIC DNA]</scope>
    <source>
        <strain evidence="11">cv. Chaw 1501</strain>
        <tissue evidence="10">Young leaves</tissue>
    </source>
</reference>
<dbReference type="InterPro" id="IPR052215">
    <property type="entry name" value="Plant_ABCG"/>
</dbReference>
<comment type="similarity">
    <text evidence="2">Belongs to the ABC transporter superfamily. ABCG family. Eye pigment precursor importer (TC 3.A.1.204) subfamily.</text>
</comment>
<evidence type="ECO:0000256" key="8">
    <source>
        <dbReference type="SAM" id="SignalP"/>
    </source>
</evidence>
<evidence type="ECO:0000256" key="4">
    <source>
        <dbReference type="ARBA" id="ARBA00022692"/>
    </source>
</evidence>
<dbReference type="GO" id="GO:0016020">
    <property type="term" value="C:membrane"/>
    <property type="evidence" value="ECO:0007669"/>
    <property type="project" value="UniProtKB-SubCell"/>
</dbReference>
<dbReference type="Pfam" id="PF01061">
    <property type="entry name" value="ABC2_membrane"/>
    <property type="match status" value="1"/>
</dbReference>
<keyword evidence="4 7" id="KW-0812">Transmembrane</keyword>
<keyword evidence="5 7" id="KW-1133">Transmembrane helix</keyword>
<name>A0A3S3NFI8_9MAGN</name>
<evidence type="ECO:0000256" key="5">
    <source>
        <dbReference type="ARBA" id="ARBA00022989"/>
    </source>
</evidence>
<comment type="subcellular location">
    <subcellularLocation>
        <location evidence="1">Membrane</location>
        <topology evidence="1">Multi-pass membrane protein</topology>
    </subcellularLocation>
</comment>
<accession>A0A3S3NFI8</accession>
<dbReference type="Proteomes" id="UP000283530">
    <property type="component" value="Unassembled WGS sequence"/>
</dbReference>
<keyword evidence="6 7" id="KW-0472">Membrane</keyword>
<feature type="transmembrane region" description="Helical" evidence="7">
    <location>
        <begin position="68"/>
        <end position="91"/>
    </location>
</feature>
<evidence type="ECO:0000313" key="10">
    <source>
        <dbReference type="EMBL" id="RWR98302.1"/>
    </source>
</evidence>
<dbReference type="GO" id="GO:0140359">
    <property type="term" value="F:ABC-type transporter activity"/>
    <property type="evidence" value="ECO:0007669"/>
    <property type="project" value="InterPro"/>
</dbReference>
<evidence type="ECO:0000256" key="1">
    <source>
        <dbReference type="ARBA" id="ARBA00004141"/>
    </source>
</evidence>
<dbReference type="OrthoDB" id="1930751at2759"/>
<keyword evidence="8" id="KW-0732">Signal</keyword>
<feature type="signal peptide" evidence="8">
    <location>
        <begin position="1"/>
        <end position="19"/>
    </location>
</feature>
<proteinExistence type="inferred from homology"/>
<keyword evidence="3" id="KW-0813">Transport</keyword>
<dbReference type="PANTHER" id="PTHR48042:SF19">
    <property type="entry name" value="OS09G0472100 PROTEIN"/>
    <property type="match status" value="1"/>
</dbReference>
<dbReference type="PANTHER" id="PTHR48042">
    <property type="entry name" value="ABC TRANSPORTER G FAMILY MEMBER 11"/>
    <property type="match status" value="1"/>
</dbReference>
<evidence type="ECO:0000256" key="7">
    <source>
        <dbReference type="SAM" id="Phobius"/>
    </source>
</evidence>
<organism evidence="10 11">
    <name type="scientific">Cinnamomum micranthum f. kanehirae</name>
    <dbReference type="NCBI Taxonomy" id="337451"/>
    <lineage>
        <taxon>Eukaryota</taxon>
        <taxon>Viridiplantae</taxon>
        <taxon>Streptophyta</taxon>
        <taxon>Embryophyta</taxon>
        <taxon>Tracheophyta</taxon>
        <taxon>Spermatophyta</taxon>
        <taxon>Magnoliopsida</taxon>
        <taxon>Magnoliidae</taxon>
        <taxon>Laurales</taxon>
        <taxon>Lauraceae</taxon>
        <taxon>Cinnamomum</taxon>
    </lineage>
</organism>
<feature type="chain" id="PRO_5018701589" evidence="8">
    <location>
        <begin position="20"/>
        <end position="122"/>
    </location>
</feature>
<protein>
    <submittedName>
        <fullName evidence="10">ABC transporter G family member 11-like protein</fullName>
    </submittedName>
</protein>
<evidence type="ECO:0000259" key="9">
    <source>
        <dbReference type="Pfam" id="PF01061"/>
    </source>
</evidence>
<sequence>MSEILVLIGLHLCLPKAQQAQELMLDCFNFQARGSMLMFVAAFLTFMAIGGFPSFVEDMKYSRERLRAHMAFAAFVVGTHFASIALTWLLISVVPEPCYYLVGLQRGIDAFVLRLVLFVCMM</sequence>
<evidence type="ECO:0000256" key="3">
    <source>
        <dbReference type="ARBA" id="ARBA00022448"/>
    </source>
</evidence>
<evidence type="ECO:0000256" key="2">
    <source>
        <dbReference type="ARBA" id="ARBA00005814"/>
    </source>
</evidence>
<dbReference type="AlphaFoldDB" id="A0A3S3NFI8"/>
<evidence type="ECO:0000313" key="11">
    <source>
        <dbReference type="Proteomes" id="UP000283530"/>
    </source>
</evidence>
<gene>
    <name evidence="10" type="ORF">CKAN_02783400</name>
</gene>
<dbReference type="InterPro" id="IPR013525">
    <property type="entry name" value="ABC2_TM"/>
</dbReference>